<protein>
    <submittedName>
        <fullName evidence="1">Uncharacterized protein</fullName>
    </submittedName>
</protein>
<name>A0A3M7QYL7_BRAPC</name>
<evidence type="ECO:0000313" key="1">
    <source>
        <dbReference type="EMBL" id="RNA16460.1"/>
    </source>
</evidence>
<sequence length="76" mass="9228">KNKKKNIWKRSWQVHFFIHVIKQNKNFVKEIIILNHSNYNIFNSFLDQSCLKVNGVKSSPIRTFFKILFQKKFKIS</sequence>
<keyword evidence="2" id="KW-1185">Reference proteome</keyword>
<organism evidence="1 2">
    <name type="scientific">Brachionus plicatilis</name>
    <name type="common">Marine rotifer</name>
    <name type="synonym">Brachionus muelleri</name>
    <dbReference type="NCBI Taxonomy" id="10195"/>
    <lineage>
        <taxon>Eukaryota</taxon>
        <taxon>Metazoa</taxon>
        <taxon>Spiralia</taxon>
        <taxon>Gnathifera</taxon>
        <taxon>Rotifera</taxon>
        <taxon>Eurotatoria</taxon>
        <taxon>Monogononta</taxon>
        <taxon>Pseudotrocha</taxon>
        <taxon>Ploima</taxon>
        <taxon>Brachionidae</taxon>
        <taxon>Brachionus</taxon>
    </lineage>
</organism>
<dbReference type="AlphaFoldDB" id="A0A3M7QYL7"/>
<dbReference type="EMBL" id="REGN01004700">
    <property type="protein sequence ID" value="RNA16460.1"/>
    <property type="molecule type" value="Genomic_DNA"/>
</dbReference>
<dbReference type="Proteomes" id="UP000276133">
    <property type="component" value="Unassembled WGS sequence"/>
</dbReference>
<feature type="non-terminal residue" evidence="1">
    <location>
        <position position="1"/>
    </location>
</feature>
<proteinExistence type="predicted"/>
<reference evidence="1 2" key="1">
    <citation type="journal article" date="2018" name="Sci. Rep.">
        <title>Genomic signatures of local adaptation to the degree of environmental predictability in rotifers.</title>
        <authorList>
            <person name="Franch-Gras L."/>
            <person name="Hahn C."/>
            <person name="Garcia-Roger E.M."/>
            <person name="Carmona M.J."/>
            <person name="Serra M."/>
            <person name="Gomez A."/>
        </authorList>
    </citation>
    <scope>NUCLEOTIDE SEQUENCE [LARGE SCALE GENOMIC DNA]</scope>
    <source>
        <strain evidence="1">HYR1</strain>
    </source>
</reference>
<accession>A0A3M7QYL7</accession>
<evidence type="ECO:0000313" key="2">
    <source>
        <dbReference type="Proteomes" id="UP000276133"/>
    </source>
</evidence>
<comment type="caution">
    <text evidence="1">The sequence shown here is derived from an EMBL/GenBank/DDBJ whole genome shotgun (WGS) entry which is preliminary data.</text>
</comment>
<gene>
    <name evidence="1" type="ORF">BpHYR1_007051</name>
</gene>